<keyword evidence="2" id="KW-1185">Reference proteome</keyword>
<accession>A0ABR0N2F8</accession>
<dbReference type="Proteomes" id="UP001358586">
    <property type="component" value="Chromosome 11"/>
</dbReference>
<name>A0ABR0N2F8_GOSAR</name>
<proteinExistence type="predicted"/>
<evidence type="ECO:0008006" key="3">
    <source>
        <dbReference type="Google" id="ProtNLM"/>
    </source>
</evidence>
<evidence type="ECO:0000313" key="2">
    <source>
        <dbReference type="Proteomes" id="UP001358586"/>
    </source>
</evidence>
<protein>
    <recommendedName>
        <fullName evidence="3">Reverse transcriptase domain-containing protein</fullName>
    </recommendedName>
</protein>
<comment type="caution">
    <text evidence="1">The sequence shown here is derived from an EMBL/GenBank/DDBJ whole genome shotgun (WGS) entry which is preliminary data.</text>
</comment>
<organism evidence="1 2">
    <name type="scientific">Gossypium arboreum</name>
    <name type="common">Tree cotton</name>
    <name type="synonym">Gossypium nanking</name>
    <dbReference type="NCBI Taxonomy" id="29729"/>
    <lineage>
        <taxon>Eukaryota</taxon>
        <taxon>Viridiplantae</taxon>
        <taxon>Streptophyta</taxon>
        <taxon>Embryophyta</taxon>
        <taxon>Tracheophyta</taxon>
        <taxon>Spermatophyta</taxon>
        <taxon>Magnoliopsida</taxon>
        <taxon>eudicotyledons</taxon>
        <taxon>Gunneridae</taxon>
        <taxon>Pentapetalae</taxon>
        <taxon>rosids</taxon>
        <taxon>malvids</taxon>
        <taxon>Malvales</taxon>
        <taxon>Malvaceae</taxon>
        <taxon>Malvoideae</taxon>
        <taxon>Gossypium</taxon>
    </lineage>
</organism>
<evidence type="ECO:0000313" key="1">
    <source>
        <dbReference type="EMBL" id="KAK5784656.1"/>
    </source>
</evidence>
<reference evidence="1 2" key="1">
    <citation type="submission" date="2023-03" db="EMBL/GenBank/DDBJ databases">
        <title>WGS of Gossypium arboreum.</title>
        <authorList>
            <person name="Yu D."/>
        </authorList>
    </citation>
    <scope>NUCLEOTIDE SEQUENCE [LARGE SCALE GENOMIC DNA]</scope>
    <source>
        <tissue evidence="1">Leaf</tissue>
    </source>
</reference>
<sequence>MTIKINLEKAYDYVRRDFIEAFLQAAGHSIKSTIGSGNWTPIRLARNAPPLSHLFFADDLILFGQAYEYQARVVKRVLDEFYEISGHQINM</sequence>
<gene>
    <name evidence="1" type="ORF">PVK06_039182</name>
</gene>
<dbReference type="EMBL" id="JARKNE010000011">
    <property type="protein sequence ID" value="KAK5784656.1"/>
    <property type="molecule type" value="Genomic_DNA"/>
</dbReference>